<proteinExistence type="inferred from homology"/>
<sequence>MSSSFILRWKSIRFPWRRRVLVGLDQHGNQYYETTKPDPEKGYCRRKVEPRSEDVLSYNTSKIPVQWHSWLRYTRVDPPTIQEIMLAERKMAQTVQRAQYLDQQWQQRKIQIQQETQKLLGNEIDASQNTPKAPKTDSKATTKKPVIISPEPAGQGDTFEPGSWVPSSRR</sequence>
<dbReference type="Pfam" id="PF05071">
    <property type="entry name" value="NDUFA12"/>
    <property type="match status" value="1"/>
</dbReference>
<reference evidence="3 4" key="1">
    <citation type="submission" date="2023-04" db="EMBL/GenBank/DDBJ databases">
        <title>Genome of Basidiobolus ranarum AG-B5.</title>
        <authorList>
            <person name="Stajich J.E."/>
            <person name="Carter-House D."/>
            <person name="Gryganskyi A."/>
        </authorList>
    </citation>
    <scope>NUCLEOTIDE SEQUENCE [LARGE SCALE GENOMIC DNA]</scope>
    <source>
        <strain evidence="3 4">AG-B5</strain>
    </source>
</reference>
<evidence type="ECO:0000313" key="4">
    <source>
        <dbReference type="Proteomes" id="UP001479436"/>
    </source>
</evidence>
<dbReference type="InterPro" id="IPR052618">
    <property type="entry name" value="ComplexI_NDUFA12"/>
</dbReference>
<evidence type="ECO:0008006" key="5">
    <source>
        <dbReference type="Google" id="ProtNLM"/>
    </source>
</evidence>
<accession>A0ABR2WTZ4</accession>
<name>A0ABR2WTZ4_9FUNG</name>
<organism evidence="3 4">
    <name type="scientific">Basidiobolus ranarum</name>
    <dbReference type="NCBI Taxonomy" id="34480"/>
    <lineage>
        <taxon>Eukaryota</taxon>
        <taxon>Fungi</taxon>
        <taxon>Fungi incertae sedis</taxon>
        <taxon>Zoopagomycota</taxon>
        <taxon>Entomophthoromycotina</taxon>
        <taxon>Basidiobolomycetes</taxon>
        <taxon>Basidiobolales</taxon>
        <taxon>Basidiobolaceae</taxon>
        <taxon>Basidiobolus</taxon>
    </lineage>
</organism>
<comment type="caution">
    <text evidence="3">The sequence shown here is derived from an EMBL/GenBank/DDBJ whole genome shotgun (WGS) entry which is preliminary data.</text>
</comment>
<dbReference type="InterPro" id="IPR007763">
    <property type="entry name" value="NDUFA12"/>
</dbReference>
<evidence type="ECO:0000256" key="2">
    <source>
        <dbReference type="SAM" id="MobiDB-lite"/>
    </source>
</evidence>
<dbReference type="EMBL" id="JASJQH010000337">
    <property type="protein sequence ID" value="KAK9764956.1"/>
    <property type="molecule type" value="Genomic_DNA"/>
</dbReference>
<keyword evidence="4" id="KW-1185">Reference proteome</keyword>
<feature type="region of interest" description="Disordered" evidence="2">
    <location>
        <begin position="123"/>
        <end position="170"/>
    </location>
</feature>
<dbReference type="PANTHER" id="PTHR32470">
    <property type="entry name" value="ADH DEHYDROGENASE [UBIQUINONE] 1 ALPHA SUBCOMPLEX ASSEMBLY FACTOR 2"/>
    <property type="match status" value="1"/>
</dbReference>
<evidence type="ECO:0000313" key="3">
    <source>
        <dbReference type="EMBL" id="KAK9764956.1"/>
    </source>
</evidence>
<protein>
    <recommendedName>
        <fullName evidence="5">NADH dehydrogenase [ubiquinone] 1 alpha subcomplex subunit 12</fullName>
    </recommendedName>
</protein>
<dbReference type="Proteomes" id="UP001479436">
    <property type="component" value="Unassembled WGS sequence"/>
</dbReference>
<dbReference type="PANTHER" id="PTHR32470:SF2">
    <property type="entry name" value="NADH DEHYDROGENASE [UBIQUINONE] 1 ALPHA SUBCOMPLEX ASSEMBLY FACTOR 2"/>
    <property type="match status" value="1"/>
</dbReference>
<comment type="similarity">
    <text evidence="1">Belongs to the complex I NDUFA12 subunit family.</text>
</comment>
<evidence type="ECO:0000256" key="1">
    <source>
        <dbReference type="ARBA" id="ARBA00007355"/>
    </source>
</evidence>
<gene>
    <name evidence="3" type="ORF">K7432_007101</name>
</gene>